<evidence type="ECO:0000256" key="5">
    <source>
        <dbReference type="ARBA" id="ARBA00023004"/>
    </source>
</evidence>
<gene>
    <name evidence="10" type="ORF">FHX46_005066</name>
</gene>
<dbReference type="EMBL" id="JAANOU010000001">
    <property type="protein sequence ID" value="NIH82536.1"/>
    <property type="molecule type" value="Genomic_DNA"/>
</dbReference>
<comment type="caution">
    <text evidence="10">The sequence shown here is derived from an EMBL/GenBank/DDBJ whole genome shotgun (WGS) entry which is preliminary data.</text>
</comment>
<dbReference type="PANTHER" id="PTHR36923">
    <property type="entry name" value="FERREDOXIN"/>
    <property type="match status" value="1"/>
</dbReference>
<dbReference type="PANTHER" id="PTHR36923:SF3">
    <property type="entry name" value="FERREDOXIN"/>
    <property type="match status" value="1"/>
</dbReference>
<accession>A0ABX0T4P2</accession>
<organism evidence="10 11">
    <name type="scientific">Amycolatopsis viridis</name>
    <dbReference type="NCBI Taxonomy" id="185678"/>
    <lineage>
        <taxon>Bacteria</taxon>
        <taxon>Bacillati</taxon>
        <taxon>Actinomycetota</taxon>
        <taxon>Actinomycetes</taxon>
        <taxon>Pseudonocardiales</taxon>
        <taxon>Pseudonocardiaceae</taxon>
        <taxon>Amycolatopsis</taxon>
    </lineage>
</organism>
<evidence type="ECO:0000313" key="10">
    <source>
        <dbReference type="EMBL" id="NIH82536.1"/>
    </source>
</evidence>
<evidence type="ECO:0000256" key="6">
    <source>
        <dbReference type="ARBA" id="ARBA00023014"/>
    </source>
</evidence>
<evidence type="ECO:0000256" key="8">
    <source>
        <dbReference type="RuleBase" id="RU368020"/>
    </source>
</evidence>
<sequence length="63" mass="6719">MRIAADTDLCIGAGQCVLTDPELFDQDDDGTVVVLDDHPTGDKEDSAREAVNLCPAMALSLRD</sequence>
<evidence type="ECO:0000256" key="1">
    <source>
        <dbReference type="ARBA" id="ARBA00001927"/>
    </source>
</evidence>
<reference evidence="10 11" key="1">
    <citation type="submission" date="2020-03" db="EMBL/GenBank/DDBJ databases">
        <title>Sequencing the genomes of 1000 actinobacteria strains.</title>
        <authorList>
            <person name="Klenk H.-P."/>
        </authorList>
    </citation>
    <scope>NUCLEOTIDE SEQUENCE [LARGE SCALE GENOMIC DNA]</scope>
    <source>
        <strain evidence="10 11">DSM 45668</strain>
    </source>
</reference>
<keyword evidence="6 8" id="KW-0411">Iron-sulfur</keyword>
<evidence type="ECO:0000256" key="2">
    <source>
        <dbReference type="ARBA" id="ARBA00022448"/>
    </source>
</evidence>
<keyword evidence="3 8" id="KW-0479">Metal-binding</keyword>
<dbReference type="SUPFAM" id="SSF54862">
    <property type="entry name" value="4Fe-4S ferredoxins"/>
    <property type="match status" value="1"/>
</dbReference>
<proteinExistence type="predicted"/>
<dbReference type="InterPro" id="IPR001080">
    <property type="entry name" value="3Fe4S_ferredoxin"/>
</dbReference>
<evidence type="ECO:0000259" key="9">
    <source>
        <dbReference type="Pfam" id="PF06902"/>
    </source>
</evidence>
<evidence type="ECO:0000256" key="3">
    <source>
        <dbReference type="ARBA" id="ARBA00022723"/>
    </source>
</evidence>
<keyword evidence="11" id="KW-1185">Reference proteome</keyword>
<keyword evidence="4 8" id="KW-0249">Electron transport</keyword>
<name>A0ABX0T4P2_9PSEU</name>
<dbReference type="InterPro" id="IPR010693">
    <property type="entry name" value="Divergent_4Fe-4S_mono-cluster"/>
</dbReference>
<evidence type="ECO:0000313" key="11">
    <source>
        <dbReference type="Proteomes" id="UP000754495"/>
    </source>
</evidence>
<comment type="cofactor">
    <cofactor evidence="1">
        <name>[3Fe-4S] cluster</name>
        <dbReference type="ChEBI" id="CHEBI:21137"/>
    </cofactor>
</comment>
<dbReference type="Pfam" id="PF06902">
    <property type="entry name" value="Fer4_19"/>
    <property type="match status" value="1"/>
</dbReference>
<evidence type="ECO:0000256" key="7">
    <source>
        <dbReference type="ARBA" id="ARBA00023291"/>
    </source>
</evidence>
<evidence type="ECO:0000256" key="4">
    <source>
        <dbReference type="ARBA" id="ARBA00022982"/>
    </source>
</evidence>
<comment type="function">
    <text evidence="8">Ferredoxins are iron-sulfur proteins that transfer electrons in a wide variety of metabolic reactions.</text>
</comment>
<dbReference type="PRINTS" id="PR00352">
    <property type="entry name" value="3FE4SFRDOXIN"/>
</dbReference>
<dbReference type="InterPro" id="IPR051269">
    <property type="entry name" value="Fe-S_cluster_ET"/>
</dbReference>
<dbReference type="Proteomes" id="UP000754495">
    <property type="component" value="Unassembled WGS sequence"/>
</dbReference>
<feature type="domain" description="Divergent 4Fe-4S mono-cluster" evidence="9">
    <location>
        <begin position="1"/>
        <end position="62"/>
    </location>
</feature>
<dbReference type="RefSeq" id="WP_167119835.1">
    <property type="nucleotide sequence ID" value="NZ_JAANOU010000001.1"/>
</dbReference>
<protein>
    <recommendedName>
        <fullName evidence="8">Ferredoxin</fullName>
    </recommendedName>
</protein>
<keyword evidence="2 8" id="KW-0813">Transport</keyword>
<keyword evidence="7" id="KW-0003">3Fe-4S</keyword>
<dbReference type="Gene3D" id="3.30.70.20">
    <property type="match status" value="1"/>
</dbReference>
<keyword evidence="5 8" id="KW-0408">Iron</keyword>